<accession>A0ABD3SQ81</accession>
<comment type="subcellular location">
    <subcellularLocation>
        <location evidence="1">Plastid</location>
        <location evidence="1">Chloroplast</location>
    </subcellularLocation>
</comment>
<sequence length="411" mass="44998">MAMHTINPRLMRCRPPFLFAAFNLLVLITVRSPSGRIVLPLVESTRISIPSEASSRALFGVRGGAFFGFGRSSSKSRGGGGGGGDGGEGGGAPPRRFPPLSQDEIEEKLNVPVFGLTDAHGNGVILSDGDRNSVFHFFFSRHMADAALRALCDANVGVPPLRVSAFHLGKCWFRLINGGSREYRLKKYGGVVDGDDEDSTYGDEVTRRVLFRLVPNAKDLMGARILTGLRPGDVERLRDAMEEPNPPKALSIIQGAANNGSSSFSSPFDQIPVFTIAQMRVRKKDDRGNSVGDNMMPFHFSTKTMSETWTEFVSQSPQFQDAEATLQLIELHTMIEMMQSESDFDFRNVVFIYPQYDNDSQGNDKDDSDDDENDDGGGGGDNGMKTDESSFVIEPFVSMEIFAEPGKIVQL</sequence>
<dbReference type="PANTHER" id="PTHR33926">
    <property type="entry name" value="PROTEIN TIC 22, CHLOROPLASTIC"/>
    <property type="match status" value="1"/>
</dbReference>
<feature type="region of interest" description="Disordered" evidence="4">
    <location>
        <begin position="72"/>
        <end position="100"/>
    </location>
</feature>
<feature type="region of interest" description="Disordered" evidence="4">
    <location>
        <begin position="357"/>
        <end position="389"/>
    </location>
</feature>
<evidence type="ECO:0000256" key="2">
    <source>
        <dbReference type="ARBA" id="ARBA00022528"/>
    </source>
</evidence>
<dbReference type="Gene3D" id="3.40.1350.100">
    <property type="match status" value="1"/>
</dbReference>
<dbReference type="PANTHER" id="PTHR33926:SF4">
    <property type="entry name" value="PROTEIN TIC 22, CHLOROPLASTIC"/>
    <property type="match status" value="1"/>
</dbReference>
<feature type="compositionally biased region" description="Gly residues" evidence="4">
    <location>
        <begin position="77"/>
        <end position="92"/>
    </location>
</feature>
<evidence type="ECO:0000256" key="3">
    <source>
        <dbReference type="ARBA" id="ARBA00022640"/>
    </source>
</evidence>
<dbReference type="InterPro" id="IPR007378">
    <property type="entry name" value="Tic22-like"/>
</dbReference>
<gene>
    <name evidence="6" type="ORF">ACHAXA_009351</name>
</gene>
<comment type="caution">
    <text evidence="6">The sequence shown here is derived from an EMBL/GenBank/DDBJ whole genome shotgun (WGS) entry which is preliminary data.</text>
</comment>
<reference evidence="6 7" key="1">
    <citation type="submission" date="2024-10" db="EMBL/GenBank/DDBJ databases">
        <title>Updated reference genomes for cyclostephanoid diatoms.</title>
        <authorList>
            <person name="Roberts W.R."/>
            <person name="Alverson A.J."/>
        </authorList>
    </citation>
    <scope>NUCLEOTIDE SEQUENCE [LARGE SCALE GENOMIC DNA]</scope>
    <source>
        <strain evidence="6 7">AJA228-03</strain>
    </source>
</reference>
<keyword evidence="3" id="KW-0934">Plastid</keyword>
<evidence type="ECO:0000256" key="1">
    <source>
        <dbReference type="ARBA" id="ARBA00004229"/>
    </source>
</evidence>
<proteinExistence type="predicted"/>
<keyword evidence="2" id="KW-0150">Chloroplast</keyword>
<evidence type="ECO:0000256" key="5">
    <source>
        <dbReference type="SAM" id="SignalP"/>
    </source>
</evidence>
<keyword evidence="5" id="KW-0732">Signal</keyword>
<feature type="chain" id="PRO_5044879931" evidence="5">
    <location>
        <begin position="36"/>
        <end position="411"/>
    </location>
</feature>
<feature type="compositionally biased region" description="Acidic residues" evidence="4">
    <location>
        <begin position="366"/>
        <end position="375"/>
    </location>
</feature>
<name>A0ABD3SQ81_9STRA</name>
<feature type="signal peptide" evidence="5">
    <location>
        <begin position="1"/>
        <end position="35"/>
    </location>
</feature>
<evidence type="ECO:0000313" key="7">
    <source>
        <dbReference type="Proteomes" id="UP001530377"/>
    </source>
</evidence>
<protein>
    <submittedName>
        <fullName evidence="6">Uncharacterized protein</fullName>
    </submittedName>
</protein>
<dbReference type="Proteomes" id="UP001530377">
    <property type="component" value="Unassembled WGS sequence"/>
</dbReference>
<organism evidence="6 7">
    <name type="scientific">Cyclostephanos tholiformis</name>
    <dbReference type="NCBI Taxonomy" id="382380"/>
    <lineage>
        <taxon>Eukaryota</taxon>
        <taxon>Sar</taxon>
        <taxon>Stramenopiles</taxon>
        <taxon>Ochrophyta</taxon>
        <taxon>Bacillariophyta</taxon>
        <taxon>Coscinodiscophyceae</taxon>
        <taxon>Thalassiosirophycidae</taxon>
        <taxon>Stephanodiscales</taxon>
        <taxon>Stephanodiscaceae</taxon>
        <taxon>Cyclostephanos</taxon>
    </lineage>
</organism>
<dbReference type="AlphaFoldDB" id="A0ABD3SQ81"/>
<dbReference type="GO" id="GO:0009507">
    <property type="term" value="C:chloroplast"/>
    <property type="evidence" value="ECO:0007669"/>
    <property type="project" value="UniProtKB-SubCell"/>
</dbReference>
<evidence type="ECO:0000256" key="4">
    <source>
        <dbReference type="SAM" id="MobiDB-lite"/>
    </source>
</evidence>
<dbReference type="EMBL" id="JALLPB020000015">
    <property type="protein sequence ID" value="KAL3826742.1"/>
    <property type="molecule type" value="Genomic_DNA"/>
</dbReference>
<keyword evidence="7" id="KW-1185">Reference proteome</keyword>
<evidence type="ECO:0000313" key="6">
    <source>
        <dbReference type="EMBL" id="KAL3826742.1"/>
    </source>
</evidence>